<dbReference type="InterPro" id="IPR011712">
    <property type="entry name" value="Sig_transdc_His_kin_sub3_dim/P"/>
</dbReference>
<evidence type="ECO:0000256" key="2">
    <source>
        <dbReference type="ARBA" id="ARBA00012438"/>
    </source>
</evidence>
<feature type="domain" description="Signal transduction histidine kinase subgroup 3 dimerisation and phosphoacceptor" evidence="8">
    <location>
        <begin position="186"/>
        <end position="251"/>
    </location>
</feature>
<dbReference type="PANTHER" id="PTHR24421:SF63">
    <property type="entry name" value="SENSOR HISTIDINE KINASE DESK"/>
    <property type="match status" value="1"/>
</dbReference>
<dbReference type="CDD" id="cd16917">
    <property type="entry name" value="HATPase_UhpB-NarQ-NarX-like"/>
    <property type="match status" value="1"/>
</dbReference>
<keyword evidence="4 10" id="KW-0418">Kinase</keyword>
<feature type="domain" description="DesK/YvfT N-terminal" evidence="9">
    <location>
        <begin position="4"/>
        <end position="154"/>
    </location>
</feature>
<dbReference type="Pfam" id="PF07730">
    <property type="entry name" value="HisKA_3"/>
    <property type="match status" value="1"/>
</dbReference>
<keyword evidence="6" id="KW-1133">Transmembrane helix</keyword>
<organism evidence="10 11">
    <name type="scientific">Bacillus sonorensis</name>
    <dbReference type="NCBI Taxonomy" id="119858"/>
    <lineage>
        <taxon>Bacteria</taxon>
        <taxon>Bacillati</taxon>
        <taxon>Bacillota</taxon>
        <taxon>Bacilli</taxon>
        <taxon>Bacillales</taxon>
        <taxon>Bacillaceae</taxon>
        <taxon>Bacillus</taxon>
    </lineage>
</organism>
<dbReference type="InterPro" id="IPR050482">
    <property type="entry name" value="Sensor_HK_TwoCompSys"/>
</dbReference>
<keyword evidence="5" id="KW-0902">Two-component regulatory system</keyword>
<evidence type="ECO:0000259" key="7">
    <source>
        <dbReference type="Pfam" id="PF02518"/>
    </source>
</evidence>
<name>A0ABM6LPV3_9BACI</name>
<dbReference type="EC" id="2.7.13.3" evidence="2"/>
<evidence type="ECO:0000256" key="5">
    <source>
        <dbReference type="ARBA" id="ARBA00023012"/>
    </source>
</evidence>
<keyword evidence="6" id="KW-0812">Transmembrane</keyword>
<dbReference type="InterPro" id="IPR036890">
    <property type="entry name" value="HATPase_C_sf"/>
</dbReference>
<protein>
    <recommendedName>
        <fullName evidence="2">histidine kinase</fullName>
        <ecNumber evidence="2">2.7.13.3</ecNumber>
    </recommendedName>
</protein>
<sequence length="383" mass="44220">MTRMKKTISIFPSQYGFFPYIFLVYLLMPIFYLTQETGIKQLIGYGMVLLFFITYRQLYCVSPQKKGFSYWLTVQLSIILIFSALYDISFIFLGFFPANFIGFYRDKKKFQHGFISFIFVLLIPFVFYFIQSNLSQTASQIVRFLPFFIIMLMSPFGIRSMFRRIELEQQLDKANQHIKELVKREERTRIARDLHDTLGHTLSLLTLKSQLVQRIVTIDSERARKEAKEMEITSRAALKQVRELVSDMKTTAIAEELIHIQQILRAAEMTFRYDGDSDFSKVPPVTQNIVSMCIREAATNIVKHSRATHCTISISQSDEKMSIIVKDDGMGIDQKKPFGNGLRGMKERLALIDGTLDVSTHNGAVLHITVPIVKKAERKEAIQ</sequence>
<dbReference type="SUPFAM" id="SSF55874">
    <property type="entry name" value="ATPase domain of HSP90 chaperone/DNA topoisomerase II/histidine kinase"/>
    <property type="match status" value="1"/>
</dbReference>
<feature type="domain" description="Histidine kinase/HSP90-like ATPase" evidence="7">
    <location>
        <begin position="291"/>
        <end position="372"/>
    </location>
</feature>
<evidence type="ECO:0000256" key="4">
    <source>
        <dbReference type="ARBA" id="ARBA00022777"/>
    </source>
</evidence>
<proteinExistence type="predicted"/>
<dbReference type="PANTHER" id="PTHR24421">
    <property type="entry name" value="NITRATE/NITRITE SENSOR PROTEIN NARX-RELATED"/>
    <property type="match status" value="1"/>
</dbReference>
<dbReference type="InterPro" id="IPR056374">
    <property type="entry name" value="DesK/YvfT_N"/>
</dbReference>
<keyword evidence="11" id="KW-1185">Reference proteome</keyword>
<dbReference type="Gene3D" id="1.20.5.1930">
    <property type="match status" value="1"/>
</dbReference>
<comment type="catalytic activity">
    <reaction evidence="1">
        <text>ATP + protein L-histidine = ADP + protein N-phospho-L-histidine.</text>
        <dbReference type="EC" id="2.7.13.3"/>
    </reaction>
</comment>
<gene>
    <name evidence="10" type="ORF">S101395_05017</name>
</gene>
<dbReference type="Pfam" id="PF23540">
    <property type="entry name" value="DesK_N"/>
    <property type="match status" value="1"/>
</dbReference>
<dbReference type="Gene3D" id="3.30.565.10">
    <property type="entry name" value="Histidine kinase-like ATPase, C-terminal domain"/>
    <property type="match status" value="1"/>
</dbReference>
<dbReference type="InterPro" id="IPR003594">
    <property type="entry name" value="HATPase_dom"/>
</dbReference>
<dbReference type="EMBL" id="CP021920">
    <property type="protein sequence ID" value="ASB91500.1"/>
    <property type="molecule type" value="Genomic_DNA"/>
</dbReference>
<keyword evidence="3 10" id="KW-0808">Transferase</keyword>
<dbReference type="GO" id="GO:0004673">
    <property type="term" value="F:protein histidine kinase activity"/>
    <property type="evidence" value="ECO:0007669"/>
    <property type="project" value="UniProtKB-EC"/>
</dbReference>
<dbReference type="Pfam" id="PF02518">
    <property type="entry name" value="HATPase_c"/>
    <property type="match status" value="1"/>
</dbReference>
<evidence type="ECO:0000259" key="9">
    <source>
        <dbReference type="Pfam" id="PF23540"/>
    </source>
</evidence>
<dbReference type="Proteomes" id="UP000196877">
    <property type="component" value="Chromosome"/>
</dbReference>
<evidence type="ECO:0000256" key="3">
    <source>
        <dbReference type="ARBA" id="ARBA00022679"/>
    </source>
</evidence>
<accession>A0ABM6LPV3</accession>
<reference evidence="10 11" key="1">
    <citation type="submission" date="2017-06" db="EMBL/GenBank/DDBJ databases">
        <title>Genome sequence of Bacillus sonorensis strain SRCM101395.</title>
        <authorList>
            <person name="Cho S.H."/>
        </authorList>
    </citation>
    <scope>NUCLEOTIDE SEQUENCE [LARGE SCALE GENOMIC DNA]</scope>
    <source>
        <strain evidence="10 11">SRCM101395</strain>
    </source>
</reference>
<evidence type="ECO:0000259" key="8">
    <source>
        <dbReference type="Pfam" id="PF07730"/>
    </source>
</evidence>
<keyword evidence="6" id="KW-0472">Membrane</keyword>
<evidence type="ECO:0000256" key="6">
    <source>
        <dbReference type="SAM" id="Phobius"/>
    </source>
</evidence>
<feature type="transmembrane region" description="Helical" evidence="6">
    <location>
        <begin position="39"/>
        <end position="58"/>
    </location>
</feature>
<evidence type="ECO:0000256" key="1">
    <source>
        <dbReference type="ARBA" id="ARBA00000085"/>
    </source>
</evidence>
<feature type="transmembrane region" description="Helical" evidence="6">
    <location>
        <begin position="110"/>
        <end position="130"/>
    </location>
</feature>
<feature type="transmembrane region" description="Helical" evidence="6">
    <location>
        <begin position="142"/>
        <end position="162"/>
    </location>
</feature>
<evidence type="ECO:0000313" key="10">
    <source>
        <dbReference type="EMBL" id="ASB91500.1"/>
    </source>
</evidence>
<evidence type="ECO:0000313" key="11">
    <source>
        <dbReference type="Proteomes" id="UP000196877"/>
    </source>
</evidence>
<feature type="transmembrane region" description="Helical" evidence="6">
    <location>
        <begin position="70"/>
        <end position="98"/>
    </location>
</feature>
<feature type="transmembrane region" description="Helical" evidence="6">
    <location>
        <begin position="12"/>
        <end position="33"/>
    </location>
</feature>